<dbReference type="PRINTS" id="PR00344">
    <property type="entry name" value="BCTRLSENSOR"/>
</dbReference>
<sequence length="390" mass="44041">MRDKYTRLKIKMVLELAGVTLLTAVLGVLLVHIVVDGIFQAPFADIFVGFCRNILGISEEFAISLYRNIFQQNKSFFLVLGFLFLLAIAVYLAMSRISRYMNLISEGLDEVLDDGGKPISLPQELKPMENRLNMLRDRLRRREYEAKEAEQRKNDLVVYLAHDLKTPLTSVIGYLSLLNDEKEISPALREKYTGIALDKAERLEGLIDEFFEITRFNLQGIELERSRVNLTRLLNQLADEFYPVFAESRLTCELEIPQGLEVLGDADKLARVFDNLLRNAVHYSPEGAKLAVSARRDGAQVDVFFRNTGARIPQQQLERIFEKFYRLDSARSSRTGGAGLGLAIAKEIVELHGGTIAASSSDAYTEFRVTLPAAPDATHTTTLKKEQFNQ</sequence>
<feature type="domain" description="Histidine kinase" evidence="9">
    <location>
        <begin position="159"/>
        <end position="375"/>
    </location>
</feature>
<dbReference type="SUPFAM" id="SSF47384">
    <property type="entry name" value="Homodimeric domain of signal transducing histidine kinase"/>
    <property type="match status" value="1"/>
</dbReference>
<comment type="subcellular location">
    <subcellularLocation>
        <location evidence="2">Membrane</location>
    </subcellularLocation>
</comment>
<dbReference type="RefSeq" id="WP_191448346.1">
    <property type="nucleotide sequence ID" value="NZ_JAKNHQ010000020.1"/>
</dbReference>
<keyword evidence="5" id="KW-0808">Transferase</keyword>
<dbReference type="EMBL" id="JAKNHQ010000020">
    <property type="protein sequence ID" value="MCG4611658.1"/>
    <property type="molecule type" value="Genomic_DNA"/>
</dbReference>
<dbReference type="InterPro" id="IPR036890">
    <property type="entry name" value="HATPase_C_sf"/>
</dbReference>
<dbReference type="PANTHER" id="PTHR45453">
    <property type="entry name" value="PHOSPHATE REGULON SENSOR PROTEIN PHOR"/>
    <property type="match status" value="1"/>
</dbReference>
<dbReference type="Pfam" id="PF02518">
    <property type="entry name" value="HATPase_c"/>
    <property type="match status" value="1"/>
</dbReference>
<dbReference type="SMART" id="SM00388">
    <property type="entry name" value="HisKA"/>
    <property type="match status" value="1"/>
</dbReference>
<dbReference type="CDD" id="cd00082">
    <property type="entry name" value="HisKA"/>
    <property type="match status" value="1"/>
</dbReference>
<keyword evidence="11" id="KW-1185">Reference proteome</keyword>
<comment type="catalytic activity">
    <reaction evidence="1">
        <text>ATP + protein L-histidine = ADP + protein N-phospho-L-histidine.</text>
        <dbReference type="EC" id="2.7.13.3"/>
    </reaction>
</comment>
<evidence type="ECO:0000256" key="6">
    <source>
        <dbReference type="ARBA" id="ARBA00022777"/>
    </source>
</evidence>
<proteinExistence type="predicted"/>
<accession>A0ABS9MMC3</accession>
<name>A0ABS9MMC3_9FIRM</name>
<dbReference type="GO" id="GO:0016301">
    <property type="term" value="F:kinase activity"/>
    <property type="evidence" value="ECO:0007669"/>
    <property type="project" value="UniProtKB-KW"/>
</dbReference>
<evidence type="ECO:0000256" key="4">
    <source>
        <dbReference type="ARBA" id="ARBA00022553"/>
    </source>
</evidence>
<comment type="caution">
    <text evidence="10">The sequence shown here is derived from an EMBL/GenBank/DDBJ whole genome shotgun (WGS) entry which is preliminary data.</text>
</comment>
<dbReference type="InterPro" id="IPR003594">
    <property type="entry name" value="HATPase_dom"/>
</dbReference>
<dbReference type="InterPro" id="IPR003661">
    <property type="entry name" value="HisK_dim/P_dom"/>
</dbReference>
<evidence type="ECO:0000313" key="11">
    <source>
        <dbReference type="Proteomes" id="UP001298681"/>
    </source>
</evidence>
<evidence type="ECO:0000259" key="9">
    <source>
        <dbReference type="PROSITE" id="PS50109"/>
    </source>
</evidence>
<dbReference type="InterPro" id="IPR004358">
    <property type="entry name" value="Sig_transdc_His_kin-like_C"/>
</dbReference>
<evidence type="ECO:0000256" key="7">
    <source>
        <dbReference type="ARBA" id="ARBA00023012"/>
    </source>
</evidence>
<organism evidence="10 11">
    <name type="scientific">Anaeromassilibacillus senegalensis</name>
    <dbReference type="NCBI Taxonomy" id="1673717"/>
    <lineage>
        <taxon>Bacteria</taxon>
        <taxon>Bacillati</taxon>
        <taxon>Bacillota</taxon>
        <taxon>Clostridia</taxon>
        <taxon>Eubacteriales</taxon>
        <taxon>Acutalibacteraceae</taxon>
        <taxon>Anaeromassilibacillus</taxon>
    </lineage>
</organism>
<dbReference type="Pfam" id="PF00512">
    <property type="entry name" value="HisKA"/>
    <property type="match status" value="1"/>
</dbReference>
<reference evidence="10 11" key="1">
    <citation type="submission" date="2022-01" db="EMBL/GenBank/DDBJ databases">
        <title>Collection of gut derived symbiotic bacterial strains cultured from healthy donors.</title>
        <authorList>
            <person name="Lin H."/>
            <person name="Kohout C."/>
            <person name="Waligurski E."/>
            <person name="Pamer E.G."/>
        </authorList>
    </citation>
    <scope>NUCLEOTIDE SEQUENCE [LARGE SCALE GENOMIC DNA]</scope>
    <source>
        <strain evidence="10 11">DFI.7.58</strain>
    </source>
</reference>
<keyword evidence="6 10" id="KW-0418">Kinase</keyword>
<dbReference type="SUPFAM" id="SSF55874">
    <property type="entry name" value="ATPase domain of HSP90 chaperone/DNA topoisomerase II/histidine kinase"/>
    <property type="match status" value="1"/>
</dbReference>
<evidence type="ECO:0000256" key="2">
    <source>
        <dbReference type="ARBA" id="ARBA00004370"/>
    </source>
</evidence>
<keyword evidence="8" id="KW-1133">Transmembrane helix</keyword>
<dbReference type="EC" id="2.7.13.3" evidence="3"/>
<dbReference type="InterPro" id="IPR036097">
    <property type="entry name" value="HisK_dim/P_sf"/>
</dbReference>
<dbReference type="InterPro" id="IPR005467">
    <property type="entry name" value="His_kinase_dom"/>
</dbReference>
<keyword evidence="8" id="KW-0472">Membrane</keyword>
<keyword evidence="8" id="KW-0812">Transmembrane</keyword>
<evidence type="ECO:0000256" key="3">
    <source>
        <dbReference type="ARBA" id="ARBA00012438"/>
    </source>
</evidence>
<dbReference type="PANTHER" id="PTHR45453:SF1">
    <property type="entry name" value="PHOSPHATE REGULON SENSOR PROTEIN PHOR"/>
    <property type="match status" value="1"/>
</dbReference>
<evidence type="ECO:0000256" key="1">
    <source>
        <dbReference type="ARBA" id="ARBA00000085"/>
    </source>
</evidence>
<feature type="transmembrane region" description="Helical" evidence="8">
    <location>
        <begin position="12"/>
        <end position="35"/>
    </location>
</feature>
<dbReference type="InterPro" id="IPR050351">
    <property type="entry name" value="BphY/WalK/GraS-like"/>
</dbReference>
<dbReference type="PROSITE" id="PS50109">
    <property type="entry name" value="HIS_KIN"/>
    <property type="match status" value="1"/>
</dbReference>
<feature type="transmembrane region" description="Helical" evidence="8">
    <location>
        <begin position="75"/>
        <end position="94"/>
    </location>
</feature>
<dbReference type="Gene3D" id="1.10.287.130">
    <property type="match status" value="1"/>
</dbReference>
<keyword evidence="4" id="KW-0597">Phosphoprotein</keyword>
<dbReference type="SMART" id="SM00387">
    <property type="entry name" value="HATPase_c"/>
    <property type="match status" value="1"/>
</dbReference>
<dbReference type="Proteomes" id="UP001298681">
    <property type="component" value="Unassembled WGS sequence"/>
</dbReference>
<protein>
    <recommendedName>
        <fullName evidence="3">histidine kinase</fullName>
        <ecNumber evidence="3">2.7.13.3</ecNumber>
    </recommendedName>
</protein>
<keyword evidence="7" id="KW-0902">Two-component regulatory system</keyword>
<evidence type="ECO:0000256" key="8">
    <source>
        <dbReference type="SAM" id="Phobius"/>
    </source>
</evidence>
<dbReference type="Gene3D" id="3.30.565.10">
    <property type="entry name" value="Histidine kinase-like ATPase, C-terminal domain"/>
    <property type="match status" value="1"/>
</dbReference>
<evidence type="ECO:0000256" key="5">
    <source>
        <dbReference type="ARBA" id="ARBA00022679"/>
    </source>
</evidence>
<gene>
    <name evidence="10" type="ORF">L0P57_12050</name>
</gene>
<evidence type="ECO:0000313" key="10">
    <source>
        <dbReference type="EMBL" id="MCG4611658.1"/>
    </source>
</evidence>